<feature type="domain" description="SusD-like N-terminal" evidence="8">
    <location>
        <begin position="72"/>
        <end position="233"/>
    </location>
</feature>
<comment type="caution">
    <text evidence="11">The sequence shown here is derived from an EMBL/GenBank/DDBJ whole genome shotgun (WGS) entry which is preliminary data.</text>
</comment>
<dbReference type="SUPFAM" id="SSF48452">
    <property type="entry name" value="TPR-like"/>
    <property type="match status" value="1"/>
</dbReference>
<sequence length="621" mass="70695">MKNKLKHIFFASALMAAATNFTACSLDEVNPGEFTMDSLAETEETYEKIINNCYFAMERYFYGASGASGIESNNWMAMTEATTDLWTYQRNKSTSYTQWFWFYAGASPNTTYTDNFWSGIYDGIGACNIAISKVDKVPFKTEEARNAKVAEAHFLRAVYYFNAVEQFGGVTVLTEPTTEKNYHPERTEPMKIYEDIILPDLEFAAKWLPIGNDATTTTPTRKAAIGFLAKAYLQTIEYDTSKKYATKALEYAKMLIDDAEAGGAKYNTHLYASYVDVFKESNNYENKEALWKHRWFSGNGSHGSSSGNYRLNRNDEYFLCNVFNFGAITDTQEFRLAWEGGPNGLFMPTQHLLSLYVQEDGTLDPRFHESFTTEWKANTAYTWDKGTVNRFDRESNVEGKKIEVGQLAIKFIMPQDENYAEESAKKLEKDYLVVDYKDVYDDAKKNVKMNYSYSNPSEGYTSDGKSENLFNFFYPSLNKHNSSNYYVANASKKRNGNLNATFIMRTAEMYLIAAEADIYVNGGSNALKYINKIRTRAGANPLVGVPTINTVLDERARELCGEYARFYDLKRTGMLKDNSYLEEHHPDLAQFFKPEYALRPISTNFTSTLEGGGGYYQNPGY</sequence>
<evidence type="ECO:0000256" key="2">
    <source>
        <dbReference type="ARBA" id="ARBA00006275"/>
    </source>
</evidence>
<dbReference type="GO" id="GO:0009279">
    <property type="term" value="C:cell outer membrane"/>
    <property type="evidence" value="ECO:0007669"/>
    <property type="project" value="UniProtKB-SubCell"/>
</dbReference>
<evidence type="ECO:0000256" key="3">
    <source>
        <dbReference type="ARBA" id="ARBA00022729"/>
    </source>
</evidence>
<feature type="chain" id="PRO_5044061414" evidence="6">
    <location>
        <begin position="24"/>
        <end position="621"/>
    </location>
</feature>
<evidence type="ECO:0000256" key="1">
    <source>
        <dbReference type="ARBA" id="ARBA00004442"/>
    </source>
</evidence>
<dbReference type="Proteomes" id="UP000462922">
    <property type="component" value="Unassembled WGS sequence"/>
</dbReference>
<dbReference type="EMBL" id="QROB01000059">
    <property type="protein sequence ID" value="RHK82036.1"/>
    <property type="molecule type" value="Genomic_DNA"/>
</dbReference>
<dbReference type="Pfam" id="PF07980">
    <property type="entry name" value="SusD_RagB"/>
    <property type="match status" value="1"/>
</dbReference>
<dbReference type="AlphaFoldDB" id="A0A1Q6IP53"/>
<evidence type="ECO:0000313" key="16">
    <source>
        <dbReference type="Proteomes" id="UP000462922"/>
    </source>
</evidence>
<evidence type="ECO:0000256" key="6">
    <source>
        <dbReference type="SAM" id="SignalP"/>
    </source>
</evidence>
<dbReference type="Proteomes" id="UP000186631">
    <property type="component" value="Unassembled WGS sequence"/>
</dbReference>
<feature type="domain" description="RagB/SusD" evidence="7">
    <location>
        <begin position="287"/>
        <end position="621"/>
    </location>
</feature>
<dbReference type="EMBL" id="WDAX01000096">
    <property type="protein sequence ID" value="KAB6565966.1"/>
    <property type="molecule type" value="Genomic_DNA"/>
</dbReference>
<keyword evidence="3 6" id="KW-0732">Signal</keyword>
<evidence type="ECO:0000313" key="15">
    <source>
        <dbReference type="Proteomes" id="UP000462885"/>
    </source>
</evidence>
<dbReference type="Gene3D" id="1.25.40.390">
    <property type="match status" value="1"/>
</dbReference>
<organism evidence="11 13">
    <name type="scientific">Phocaeicola vulgatus</name>
    <name type="common">Bacteroides vulgatus</name>
    <dbReference type="NCBI Taxonomy" id="821"/>
    <lineage>
        <taxon>Bacteria</taxon>
        <taxon>Pseudomonadati</taxon>
        <taxon>Bacteroidota</taxon>
        <taxon>Bacteroidia</taxon>
        <taxon>Bacteroidales</taxon>
        <taxon>Bacteroidaceae</taxon>
        <taxon>Phocaeicola</taxon>
    </lineage>
</organism>
<evidence type="ECO:0000259" key="8">
    <source>
        <dbReference type="Pfam" id="PF14322"/>
    </source>
</evidence>
<feature type="signal peptide" evidence="6">
    <location>
        <begin position="1"/>
        <end position="23"/>
    </location>
</feature>
<reference evidence="12 14" key="2">
    <citation type="submission" date="2018-08" db="EMBL/GenBank/DDBJ databases">
        <title>A genome reference for cultivated species of the human gut microbiota.</title>
        <authorList>
            <person name="Zou Y."/>
            <person name="Xue W."/>
            <person name="Luo G."/>
        </authorList>
    </citation>
    <scope>NUCLEOTIDE SEQUENCE [LARGE SCALE GENOMIC DNA]</scope>
    <source>
        <strain evidence="12 14">AF39-8AT</strain>
    </source>
</reference>
<keyword evidence="5" id="KW-0998">Cell outer membrane</keyword>
<dbReference type="InterPro" id="IPR011990">
    <property type="entry name" value="TPR-like_helical_dom_sf"/>
</dbReference>
<dbReference type="EMBL" id="MNQV01000268">
    <property type="protein sequence ID" value="OKZ42581.1"/>
    <property type="molecule type" value="Genomic_DNA"/>
</dbReference>
<evidence type="ECO:0000313" key="13">
    <source>
        <dbReference type="Proteomes" id="UP000186631"/>
    </source>
</evidence>
<dbReference type="InterPro" id="IPR012944">
    <property type="entry name" value="SusD_RagB_dom"/>
</dbReference>
<evidence type="ECO:0000313" key="9">
    <source>
        <dbReference type="EMBL" id="KAB5428537.1"/>
    </source>
</evidence>
<dbReference type="GeneID" id="5303886"/>
<reference evidence="10 16" key="3">
    <citation type="journal article" date="2019" name="Nat. Med.">
        <title>A library of human gut bacterial isolates paired with longitudinal multiomics data enables mechanistic microbiome research.</title>
        <authorList>
            <person name="Poyet M."/>
            <person name="Groussin M."/>
            <person name="Gibbons S.M."/>
            <person name="Avila-Pacheco J."/>
            <person name="Jiang X."/>
            <person name="Kearney S.M."/>
            <person name="Perrotta A.R."/>
            <person name="Berdy B."/>
            <person name="Zhao S."/>
            <person name="Lieberman T.D."/>
            <person name="Swanson P.K."/>
            <person name="Smith M."/>
            <person name="Roesemann S."/>
            <person name="Alexander J.E."/>
            <person name="Rich S.A."/>
            <person name="Livny J."/>
            <person name="Vlamakis H."/>
            <person name="Clish C."/>
            <person name="Bullock K."/>
            <person name="Deik A."/>
            <person name="Scott J."/>
            <person name="Pierce K.A."/>
            <person name="Xavier R.J."/>
            <person name="Alm E.J."/>
        </authorList>
    </citation>
    <scope>NUCLEOTIDE SEQUENCE [LARGE SCALE GENOMIC DNA]</scope>
    <source>
        <strain evidence="10 16">BIOML-A110</strain>
    </source>
</reference>
<protein>
    <submittedName>
        <fullName evidence="11">RagB/SusD family nutrient uptake outer membrane protein</fullName>
    </submittedName>
</protein>
<accession>A0A1Q6IP53</accession>
<keyword evidence="4" id="KW-0472">Membrane</keyword>
<dbReference type="RefSeq" id="WP_005840243.1">
    <property type="nucleotide sequence ID" value="NZ_CAXSLB010000090.1"/>
</dbReference>
<gene>
    <name evidence="11" type="ORF">BHV80_19345</name>
    <name evidence="12" type="ORF">DW043_21475</name>
    <name evidence="9" type="ORF">F9Z94_22920</name>
    <name evidence="10" type="ORF">GAY76_21335</name>
</gene>
<evidence type="ECO:0000259" key="7">
    <source>
        <dbReference type="Pfam" id="PF07980"/>
    </source>
</evidence>
<name>A0A1Q6IP53_PHOVU</name>
<dbReference type="Pfam" id="PF14322">
    <property type="entry name" value="SusD-like_3"/>
    <property type="match status" value="1"/>
</dbReference>
<evidence type="ECO:0000256" key="5">
    <source>
        <dbReference type="ARBA" id="ARBA00023237"/>
    </source>
</evidence>
<evidence type="ECO:0000313" key="12">
    <source>
        <dbReference type="EMBL" id="RHK82036.1"/>
    </source>
</evidence>
<evidence type="ECO:0000313" key="11">
    <source>
        <dbReference type="EMBL" id="OKZ42581.1"/>
    </source>
</evidence>
<reference evidence="9 15" key="4">
    <citation type="submission" date="2019-10" db="EMBL/GenBank/DDBJ databases">
        <title>Genome Sequence and Assembly of iSURF_14.</title>
        <authorList>
            <person name="Wucher B.R."/>
            <person name="Ruoff K.L."/>
            <person name="Price C.E."/>
            <person name="Valls R.R."/>
            <person name="O'Toole G.A."/>
        </authorList>
    </citation>
    <scope>NUCLEOTIDE SEQUENCE [LARGE SCALE GENOMIC DNA]</scope>
    <source>
        <strain evidence="9 15">ANK132K_3B</strain>
    </source>
</reference>
<dbReference type="InterPro" id="IPR033985">
    <property type="entry name" value="SusD-like_N"/>
</dbReference>
<proteinExistence type="inferred from homology"/>
<reference evidence="11 13" key="1">
    <citation type="journal article" date="2016" name="Nat. Biotechnol.">
        <title>Measurement of bacterial replication rates in microbial communities.</title>
        <authorList>
            <person name="Brown C.T."/>
            <person name="Olm M.R."/>
            <person name="Thomas B.C."/>
            <person name="Banfield J.F."/>
        </authorList>
    </citation>
    <scope>NUCLEOTIDE SEQUENCE [LARGE SCALE GENOMIC DNA]</scope>
    <source>
        <strain evidence="11">42_262</strain>
    </source>
</reference>
<evidence type="ECO:0000256" key="4">
    <source>
        <dbReference type="ARBA" id="ARBA00023136"/>
    </source>
</evidence>
<dbReference type="Proteomes" id="UP000286392">
    <property type="component" value="Unassembled WGS sequence"/>
</dbReference>
<dbReference type="Proteomes" id="UP000462885">
    <property type="component" value="Unassembled WGS sequence"/>
</dbReference>
<evidence type="ECO:0000313" key="10">
    <source>
        <dbReference type="EMBL" id="KAB6565966.1"/>
    </source>
</evidence>
<comment type="subcellular location">
    <subcellularLocation>
        <location evidence="1">Cell outer membrane</location>
    </subcellularLocation>
</comment>
<dbReference type="OMA" id="CYFAMER"/>
<evidence type="ECO:0000313" key="14">
    <source>
        <dbReference type="Proteomes" id="UP000286392"/>
    </source>
</evidence>
<comment type="similarity">
    <text evidence="2">Belongs to the SusD family.</text>
</comment>
<dbReference type="EMBL" id="WCIF01000068">
    <property type="protein sequence ID" value="KAB5428537.1"/>
    <property type="molecule type" value="Genomic_DNA"/>
</dbReference>